<dbReference type="Pfam" id="PF07534">
    <property type="entry name" value="TLD"/>
    <property type="match status" value="1"/>
</dbReference>
<evidence type="ECO:0000259" key="1">
    <source>
        <dbReference type="Pfam" id="PF07534"/>
    </source>
</evidence>
<sequence length="193" mass="22320">MKHFLSHLTLSSRVDNHSNPEKMVKVVFKQLETMTSRKIDTVLFDSDIDNAAKNCNFCETIVGRSNLLFVVITTEHLIFGGYKDLKVEKNEAWLTDPNAFLFKVIEGPNPKTTQVEKYPINPLKATKAFYLYENDYDVMFSFGFGLDLCICKTNSGIRYHTRCKQDTYVCPAENTMCGKEKFEWERVIVIQMM</sequence>
<reference evidence="2 3" key="1">
    <citation type="submission" date="2012-10" db="EMBL/GenBank/DDBJ databases">
        <authorList>
            <person name="Zafar N."/>
            <person name="Inman J."/>
            <person name="Hall N."/>
            <person name="Lorenzi H."/>
            <person name="Caler E."/>
        </authorList>
    </citation>
    <scope>NUCLEOTIDE SEQUENCE [LARGE SCALE GENOMIC DNA]</scope>
    <source>
        <strain evidence="2 3">IP1</strain>
    </source>
</reference>
<dbReference type="InterPro" id="IPR006571">
    <property type="entry name" value="TLDc_dom"/>
</dbReference>
<proteinExistence type="predicted"/>
<evidence type="ECO:0000313" key="2">
    <source>
        <dbReference type="EMBL" id="ELP83786.1"/>
    </source>
</evidence>
<name>A0A0A1TZ28_ENTIV</name>
<dbReference type="GeneID" id="14882719"/>
<evidence type="ECO:0000313" key="3">
    <source>
        <dbReference type="Proteomes" id="UP000014680"/>
    </source>
</evidence>
<dbReference type="VEuPathDB" id="AmoebaDB:EIN_470500"/>
<dbReference type="Proteomes" id="UP000014680">
    <property type="component" value="Unassembled WGS sequence"/>
</dbReference>
<feature type="domain" description="TLDc" evidence="1">
    <location>
        <begin position="43"/>
        <end position="184"/>
    </location>
</feature>
<accession>A0A0A1TZ28</accession>
<protein>
    <recommendedName>
        <fullName evidence="1">TLDc domain-containing protein</fullName>
    </recommendedName>
</protein>
<organism evidence="2 3">
    <name type="scientific">Entamoeba invadens IP1</name>
    <dbReference type="NCBI Taxonomy" id="370355"/>
    <lineage>
        <taxon>Eukaryota</taxon>
        <taxon>Amoebozoa</taxon>
        <taxon>Evosea</taxon>
        <taxon>Archamoebae</taxon>
        <taxon>Mastigamoebida</taxon>
        <taxon>Entamoebidae</taxon>
        <taxon>Entamoeba</taxon>
    </lineage>
</organism>
<keyword evidence="3" id="KW-1185">Reference proteome</keyword>
<dbReference type="EMBL" id="KB207240">
    <property type="protein sequence ID" value="ELP83786.1"/>
    <property type="molecule type" value="Genomic_DNA"/>
</dbReference>
<gene>
    <name evidence="2" type="ORF">EIN_470500</name>
</gene>
<dbReference type="RefSeq" id="XP_004183132.1">
    <property type="nucleotide sequence ID" value="XM_004183084.1"/>
</dbReference>
<dbReference type="KEGG" id="eiv:EIN_470500"/>
<dbReference type="AlphaFoldDB" id="A0A0A1TZ28"/>